<organism evidence="1 2">
    <name type="scientific">Chaenocephalus aceratus</name>
    <name type="common">Blackfin icefish</name>
    <name type="synonym">Chaenichthys aceratus</name>
    <dbReference type="NCBI Taxonomy" id="36190"/>
    <lineage>
        <taxon>Eukaryota</taxon>
        <taxon>Metazoa</taxon>
        <taxon>Chordata</taxon>
        <taxon>Craniata</taxon>
        <taxon>Vertebrata</taxon>
        <taxon>Euteleostomi</taxon>
        <taxon>Actinopterygii</taxon>
        <taxon>Neopterygii</taxon>
        <taxon>Teleostei</taxon>
        <taxon>Neoteleostei</taxon>
        <taxon>Acanthomorphata</taxon>
        <taxon>Eupercaria</taxon>
        <taxon>Perciformes</taxon>
        <taxon>Notothenioidei</taxon>
        <taxon>Channichthyidae</taxon>
        <taxon>Chaenocephalus</taxon>
    </lineage>
</organism>
<comment type="caution">
    <text evidence="1">The sequence shown here is derived from an EMBL/GenBank/DDBJ whole genome shotgun (WGS) entry which is preliminary data.</text>
</comment>
<evidence type="ECO:0000313" key="2">
    <source>
        <dbReference type="Proteomes" id="UP001057452"/>
    </source>
</evidence>
<dbReference type="EMBL" id="CM043807">
    <property type="protein sequence ID" value="KAI4802845.1"/>
    <property type="molecule type" value="Genomic_DNA"/>
</dbReference>
<protein>
    <submittedName>
        <fullName evidence="1">Uncharacterized protein</fullName>
    </submittedName>
</protein>
<keyword evidence="2" id="KW-1185">Reference proteome</keyword>
<reference evidence="1" key="1">
    <citation type="submission" date="2022-05" db="EMBL/GenBank/DDBJ databases">
        <title>Chromosome-level genome of Chaenocephalus aceratus.</title>
        <authorList>
            <person name="Park H."/>
        </authorList>
    </citation>
    <scope>NUCLEOTIDE SEQUENCE</scope>
    <source>
        <strain evidence="1">KU_202001</strain>
    </source>
</reference>
<sequence length="291" mass="32590">MRPAAGESEWGRQEGENIRAIGIQMTLDVLESKFWAIAAQCSDVDGVCPLRCDSVDIACYMIDNNGFVIISKQRNDAGRFFGEIDGSVMTTLIRMGMFKRVSLFDYQAMCKMNSHSVSSARPLLSPFYGLASALKWFLSNFLLFLLEFNFCGFWHTEHFVDASAHKKRGDILQPCDTEYPSFVYEPSVKETNSIIKCGRCQKAGSVRKADCDCSKQYPPITMEPKELLFDSTAHNASVKCDRMRSQKIRRRPESCHAYHPQENANDCGGASVISLSASLFLACLSFSTRVS</sequence>
<accession>A0ACB9VSA2</accession>
<proteinExistence type="predicted"/>
<gene>
    <name evidence="1" type="ORF">KUCAC02_006418</name>
</gene>
<dbReference type="Proteomes" id="UP001057452">
    <property type="component" value="Chromosome 23"/>
</dbReference>
<name>A0ACB9VSA2_CHAAC</name>
<evidence type="ECO:0000313" key="1">
    <source>
        <dbReference type="EMBL" id="KAI4802845.1"/>
    </source>
</evidence>